<dbReference type="OrthoDB" id="8117390at2759"/>
<dbReference type="PANTHER" id="PTHR21137">
    <property type="entry name" value="ODORANT RECEPTOR"/>
    <property type="match status" value="1"/>
</dbReference>
<dbReference type="GO" id="GO:0004984">
    <property type="term" value="F:olfactory receptor activity"/>
    <property type="evidence" value="ECO:0007669"/>
    <property type="project" value="InterPro"/>
</dbReference>
<feature type="transmembrane region" description="Helical" evidence="10">
    <location>
        <begin position="21"/>
        <end position="45"/>
    </location>
</feature>
<dbReference type="GO" id="GO:0007165">
    <property type="term" value="P:signal transduction"/>
    <property type="evidence" value="ECO:0007669"/>
    <property type="project" value="UniProtKB-KW"/>
</dbReference>
<organism evidence="11 12">
    <name type="scientific">Phyllotreta striolata</name>
    <name type="common">Striped flea beetle</name>
    <name type="synonym">Crioceris striolata</name>
    <dbReference type="NCBI Taxonomy" id="444603"/>
    <lineage>
        <taxon>Eukaryota</taxon>
        <taxon>Metazoa</taxon>
        <taxon>Ecdysozoa</taxon>
        <taxon>Arthropoda</taxon>
        <taxon>Hexapoda</taxon>
        <taxon>Insecta</taxon>
        <taxon>Pterygota</taxon>
        <taxon>Neoptera</taxon>
        <taxon>Endopterygota</taxon>
        <taxon>Coleoptera</taxon>
        <taxon>Polyphaga</taxon>
        <taxon>Cucujiformia</taxon>
        <taxon>Chrysomeloidea</taxon>
        <taxon>Chrysomelidae</taxon>
        <taxon>Galerucinae</taxon>
        <taxon>Alticini</taxon>
        <taxon>Phyllotreta</taxon>
    </lineage>
</organism>
<keyword evidence="12" id="KW-1185">Reference proteome</keyword>
<evidence type="ECO:0000256" key="1">
    <source>
        <dbReference type="ARBA" id="ARBA00004651"/>
    </source>
</evidence>
<gene>
    <name evidence="11" type="ORF">PHYEVI_LOCUS7295</name>
</gene>
<reference evidence="11" key="1">
    <citation type="submission" date="2022-01" db="EMBL/GenBank/DDBJ databases">
        <authorList>
            <person name="King R."/>
        </authorList>
    </citation>
    <scope>NUCLEOTIDE SEQUENCE</scope>
</reference>
<evidence type="ECO:0000256" key="9">
    <source>
        <dbReference type="ARBA" id="ARBA00023224"/>
    </source>
</evidence>
<protein>
    <recommendedName>
        <fullName evidence="10">Odorant receptor</fullName>
    </recommendedName>
</protein>
<keyword evidence="7 10" id="KW-0472">Membrane</keyword>
<keyword evidence="2" id="KW-1003">Cell membrane</keyword>
<evidence type="ECO:0000256" key="2">
    <source>
        <dbReference type="ARBA" id="ARBA00022475"/>
    </source>
</evidence>
<evidence type="ECO:0000256" key="8">
    <source>
        <dbReference type="ARBA" id="ARBA00023170"/>
    </source>
</evidence>
<dbReference type="GO" id="GO:0005886">
    <property type="term" value="C:plasma membrane"/>
    <property type="evidence" value="ECO:0007669"/>
    <property type="project" value="UniProtKB-SubCell"/>
</dbReference>
<evidence type="ECO:0000256" key="7">
    <source>
        <dbReference type="ARBA" id="ARBA00023136"/>
    </source>
</evidence>
<accession>A0A9N9TSI5</accession>
<dbReference type="Pfam" id="PF02949">
    <property type="entry name" value="7tm_6"/>
    <property type="match status" value="1"/>
</dbReference>
<feature type="transmembrane region" description="Helical" evidence="10">
    <location>
        <begin position="160"/>
        <end position="187"/>
    </location>
</feature>
<feature type="transmembrane region" description="Helical" evidence="10">
    <location>
        <begin position="111"/>
        <end position="134"/>
    </location>
</feature>
<keyword evidence="6 10" id="KW-1133">Transmembrane helix</keyword>
<proteinExistence type="inferred from homology"/>
<evidence type="ECO:0000313" key="11">
    <source>
        <dbReference type="EMBL" id="CAG9860948.1"/>
    </source>
</evidence>
<name>A0A9N9TSI5_PHYSR</name>
<keyword evidence="9 10" id="KW-0807">Transducer</keyword>
<evidence type="ECO:0000256" key="4">
    <source>
        <dbReference type="ARBA" id="ARBA00022692"/>
    </source>
</evidence>
<dbReference type="InterPro" id="IPR004117">
    <property type="entry name" value="7tm6_olfct_rcpt"/>
</dbReference>
<keyword evidence="5 10" id="KW-0552">Olfaction</keyword>
<evidence type="ECO:0000256" key="5">
    <source>
        <dbReference type="ARBA" id="ARBA00022725"/>
    </source>
</evidence>
<keyword evidence="8 10" id="KW-0675">Receptor</keyword>
<dbReference type="Proteomes" id="UP001153712">
    <property type="component" value="Chromosome 4"/>
</dbReference>
<dbReference type="EMBL" id="OU900097">
    <property type="protein sequence ID" value="CAG9860948.1"/>
    <property type="molecule type" value="Genomic_DNA"/>
</dbReference>
<dbReference type="GO" id="GO:0005549">
    <property type="term" value="F:odorant binding"/>
    <property type="evidence" value="ECO:0007669"/>
    <property type="project" value="InterPro"/>
</dbReference>
<comment type="subcellular location">
    <subcellularLocation>
        <location evidence="1 10">Cell membrane</location>
        <topology evidence="1 10">Multi-pass membrane protein</topology>
    </subcellularLocation>
</comment>
<comment type="caution">
    <text evidence="10">Lacks conserved residue(s) required for the propagation of feature annotation.</text>
</comment>
<evidence type="ECO:0000256" key="3">
    <source>
        <dbReference type="ARBA" id="ARBA00022606"/>
    </source>
</evidence>
<comment type="similarity">
    <text evidence="10">Belongs to the insect chemoreceptor superfamily. Heteromeric odorant receptor channel (TC 1.A.69) family.</text>
</comment>
<feature type="transmembrane region" description="Helical" evidence="10">
    <location>
        <begin position="253"/>
        <end position="273"/>
    </location>
</feature>
<evidence type="ECO:0000313" key="12">
    <source>
        <dbReference type="Proteomes" id="UP001153712"/>
    </source>
</evidence>
<feature type="transmembrane region" description="Helical" evidence="10">
    <location>
        <begin position="51"/>
        <end position="70"/>
    </location>
</feature>
<sequence length="367" mass="42587">MISGGTWPTVDQGKVYKIFSVLIQSYFVVFVFTISLKCIMLMKVLDTSARANVFTFILEYWLTLWKVGVLKKQPIMDMMREIAVLEKDLQRRNDPKLMEIYKKYSVYNFKIGLILPLTTGFCALCMSGVFIVQWDIFKGDKMFVIPQQLPYKDHFYDFYYWNQLFCGMLGAIYIVCVDALIVSLIIFTTLRMKLLGQNLQMLFRDKNMNQAENNKHLRMLIMEHQNIIDHVVELNDNFKLLFFVDFSIKSYQLCLAMFNLLEVAGVPLMWAIFNTSESFLLLLQSVVIYSQSNDIIVESQELATSIYMVNWSGQPVSITRSLAIMMIRAQRALKLESYGIVILSSDLLQKVVKAGYTYIVLSLQNKK</sequence>
<keyword evidence="3 10" id="KW-0716">Sensory transduction</keyword>
<keyword evidence="4 10" id="KW-0812">Transmembrane</keyword>
<dbReference type="AlphaFoldDB" id="A0A9N9TSI5"/>
<dbReference type="PANTHER" id="PTHR21137:SF35">
    <property type="entry name" value="ODORANT RECEPTOR 19A-RELATED"/>
    <property type="match status" value="1"/>
</dbReference>
<evidence type="ECO:0000256" key="6">
    <source>
        <dbReference type="ARBA" id="ARBA00022989"/>
    </source>
</evidence>
<evidence type="ECO:0000256" key="10">
    <source>
        <dbReference type="RuleBase" id="RU351113"/>
    </source>
</evidence>